<feature type="transmembrane region" description="Helical" evidence="6">
    <location>
        <begin position="50"/>
        <end position="74"/>
    </location>
</feature>
<dbReference type="InterPro" id="IPR024671">
    <property type="entry name" value="Atg22-like"/>
</dbReference>
<feature type="transmembrane region" description="Helical" evidence="6">
    <location>
        <begin position="365"/>
        <end position="390"/>
    </location>
</feature>
<keyword evidence="3 6" id="KW-0812">Transmembrane</keyword>
<feature type="transmembrane region" description="Helical" evidence="6">
    <location>
        <begin position="12"/>
        <end position="38"/>
    </location>
</feature>
<keyword evidence="2" id="KW-0813">Transport</keyword>
<accession>A0A1D8ITH3</accession>
<feature type="transmembrane region" description="Helical" evidence="6">
    <location>
        <begin position="86"/>
        <end position="107"/>
    </location>
</feature>
<evidence type="ECO:0000256" key="2">
    <source>
        <dbReference type="ARBA" id="ARBA00022448"/>
    </source>
</evidence>
<dbReference type="Gene3D" id="1.20.1250.20">
    <property type="entry name" value="MFS general substrate transporter like domains"/>
    <property type="match status" value="2"/>
</dbReference>
<dbReference type="Proteomes" id="UP000095401">
    <property type="component" value="Chromosome"/>
</dbReference>
<dbReference type="PANTHER" id="PTHR23519">
    <property type="entry name" value="AUTOPHAGY-RELATED PROTEIN 22"/>
    <property type="match status" value="1"/>
</dbReference>
<reference evidence="9" key="1">
    <citation type="submission" date="2016-09" db="EMBL/GenBank/DDBJ databases">
        <title>Acidihalobacter prosperus F5.</title>
        <authorList>
            <person name="Khaleque H.N."/>
            <person name="Ramsay J.P."/>
            <person name="Kaksonen A.H."/>
            <person name="Boxall N.J."/>
            <person name="Watkin E.L.J."/>
        </authorList>
    </citation>
    <scope>NUCLEOTIDE SEQUENCE [LARGE SCALE GENOMIC DNA]</scope>
    <source>
        <strain evidence="9">F5</strain>
    </source>
</reference>
<dbReference type="InterPro" id="IPR020846">
    <property type="entry name" value="MFS_dom"/>
</dbReference>
<evidence type="ECO:0000313" key="9">
    <source>
        <dbReference type="Proteomes" id="UP000095401"/>
    </source>
</evidence>
<keyword evidence="4 6" id="KW-1133">Transmembrane helix</keyword>
<feature type="transmembrane region" description="Helical" evidence="6">
    <location>
        <begin position="149"/>
        <end position="171"/>
    </location>
</feature>
<evidence type="ECO:0000256" key="5">
    <source>
        <dbReference type="ARBA" id="ARBA00023136"/>
    </source>
</evidence>
<protein>
    <submittedName>
        <fullName evidence="8">MFS transporter</fullName>
    </submittedName>
</protein>
<dbReference type="EMBL" id="CP017415">
    <property type="protein sequence ID" value="AOU99624.1"/>
    <property type="molecule type" value="Genomic_DNA"/>
</dbReference>
<sequence length="433" mass="46509">MASDLPGKRGSILAWALYDWANSAFATVVMAGFFPIFFREYWSRGQASETITFHLGAVNSGASLVIALVAPVLGAMADRGHAKKRFLAAFTVLGILGTAGMFSLGGGHWMRAAALYTLGIVGYMGANIFYDALIVAVARPQEYDRVSALGYGLGYLGGGGLFAICVALTLWPTHFGLADAADGVRWSFLLTAIWWGVFTWPLLLRVAEPGSALPAIGWARTTRAGWHQLLNTAHEIRRLRVIGSFLLAYWLYIDGVNTVIRMAVNYALSLGFGSQQLIAALLLTQFVGVPAAIGFGYLGERIGTRTAILLGIGVYVLATIWAANMHSTWEFYAIAAVIGLVQGGVQSLSRALYARLIPAGKSGEFFGFYNMLGKFAAVIGPLLIGLTALVSDDARLSILSILLLFISGAILLWRLPLHNIGANWSDSETSKPH</sequence>
<feature type="transmembrane region" description="Helical" evidence="6">
    <location>
        <begin position="276"/>
        <end position="299"/>
    </location>
</feature>
<gene>
    <name evidence="8" type="ORF">BI364_08100</name>
</gene>
<feature type="transmembrane region" description="Helical" evidence="6">
    <location>
        <begin position="241"/>
        <end position="264"/>
    </location>
</feature>
<dbReference type="PANTHER" id="PTHR23519:SF1">
    <property type="entry name" value="AUTOPHAGY-RELATED PROTEIN 22"/>
    <property type="match status" value="1"/>
</dbReference>
<comment type="subcellular location">
    <subcellularLocation>
        <location evidence="1">Endomembrane system</location>
        <topology evidence="1">Multi-pass membrane protein</topology>
    </subcellularLocation>
</comment>
<evidence type="ECO:0000256" key="3">
    <source>
        <dbReference type="ARBA" id="ARBA00022692"/>
    </source>
</evidence>
<evidence type="ECO:0000256" key="1">
    <source>
        <dbReference type="ARBA" id="ARBA00004127"/>
    </source>
</evidence>
<proteinExistence type="predicted"/>
<feature type="transmembrane region" description="Helical" evidence="6">
    <location>
        <begin position="113"/>
        <end position="137"/>
    </location>
</feature>
<evidence type="ECO:0000313" key="8">
    <source>
        <dbReference type="EMBL" id="AOU99624.1"/>
    </source>
</evidence>
<feature type="domain" description="Major facilitator superfamily (MFS) profile" evidence="7">
    <location>
        <begin position="236"/>
        <end position="433"/>
    </location>
</feature>
<feature type="transmembrane region" description="Helical" evidence="6">
    <location>
        <begin position="306"/>
        <end position="325"/>
    </location>
</feature>
<evidence type="ECO:0000256" key="6">
    <source>
        <dbReference type="SAM" id="Phobius"/>
    </source>
</evidence>
<evidence type="ECO:0000256" key="4">
    <source>
        <dbReference type="ARBA" id="ARBA00022989"/>
    </source>
</evidence>
<dbReference type="Pfam" id="PF11700">
    <property type="entry name" value="ATG22"/>
    <property type="match status" value="1"/>
</dbReference>
<dbReference type="PROSITE" id="PS50850">
    <property type="entry name" value="MFS"/>
    <property type="match status" value="1"/>
</dbReference>
<feature type="transmembrane region" description="Helical" evidence="6">
    <location>
        <begin position="183"/>
        <end position="204"/>
    </location>
</feature>
<evidence type="ECO:0000259" key="7">
    <source>
        <dbReference type="PROSITE" id="PS50850"/>
    </source>
</evidence>
<feature type="transmembrane region" description="Helical" evidence="6">
    <location>
        <begin position="331"/>
        <end position="353"/>
    </location>
</feature>
<dbReference type="GO" id="GO:0022857">
    <property type="term" value="F:transmembrane transporter activity"/>
    <property type="evidence" value="ECO:0007669"/>
    <property type="project" value="InterPro"/>
</dbReference>
<keyword evidence="5 6" id="KW-0472">Membrane</keyword>
<feature type="transmembrane region" description="Helical" evidence="6">
    <location>
        <begin position="396"/>
        <end position="415"/>
    </location>
</feature>
<dbReference type="GO" id="GO:0012505">
    <property type="term" value="C:endomembrane system"/>
    <property type="evidence" value="ECO:0007669"/>
    <property type="project" value="UniProtKB-SubCell"/>
</dbReference>
<keyword evidence="9" id="KW-1185">Reference proteome</keyword>
<dbReference type="InterPro" id="IPR050495">
    <property type="entry name" value="ATG22/LtaA_families"/>
</dbReference>
<name>A0A1D8ITH3_9GAMM</name>
<dbReference type="InterPro" id="IPR036259">
    <property type="entry name" value="MFS_trans_sf"/>
</dbReference>
<dbReference type="AlphaFoldDB" id="A0A1D8ITH3"/>
<dbReference type="SUPFAM" id="SSF103473">
    <property type="entry name" value="MFS general substrate transporter"/>
    <property type="match status" value="1"/>
</dbReference>
<organism evidence="8 9">
    <name type="scientific">Acidihalobacter yilgarnensis</name>
    <dbReference type="NCBI Taxonomy" id="2819280"/>
    <lineage>
        <taxon>Bacteria</taxon>
        <taxon>Pseudomonadati</taxon>
        <taxon>Pseudomonadota</taxon>
        <taxon>Gammaproteobacteria</taxon>
        <taxon>Chromatiales</taxon>
        <taxon>Ectothiorhodospiraceae</taxon>
        <taxon>Acidihalobacter</taxon>
    </lineage>
</organism>
<dbReference type="KEGG" id="aprs:BI364_08100"/>